<reference evidence="2 3" key="1">
    <citation type="submission" date="2020-01" db="EMBL/GenBank/DDBJ databases">
        <authorList>
            <person name="Lee S.D."/>
        </authorList>
    </citation>
    <scope>NUCLEOTIDE SEQUENCE [LARGE SCALE GENOMIC DNA]</scope>
    <source>
        <strain evidence="2 3">SAP-35</strain>
    </source>
</reference>
<reference evidence="3" key="2">
    <citation type="submission" date="2023-07" db="EMBL/GenBank/DDBJ databases">
        <title>Duganella aceri sp. nov., isolated from tree sap.</title>
        <authorList>
            <person name="Kim I.S."/>
        </authorList>
    </citation>
    <scope>NUCLEOTIDE SEQUENCE [LARGE SCALE GENOMIC DNA]</scope>
    <source>
        <strain evidence="3">SAP-35</strain>
    </source>
</reference>
<organism evidence="2 3">
    <name type="scientific">Duganella aceris</name>
    <dbReference type="NCBI Taxonomy" id="2703883"/>
    <lineage>
        <taxon>Bacteria</taxon>
        <taxon>Pseudomonadati</taxon>
        <taxon>Pseudomonadota</taxon>
        <taxon>Betaproteobacteria</taxon>
        <taxon>Burkholderiales</taxon>
        <taxon>Oxalobacteraceae</taxon>
        <taxon>Telluria group</taxon>
        <taxon>Duganella</taxon>
    </lineage>
</organism>
<evidence type="ECO:0000256" key="1">
    <source>
        <dbReference type="SAM" id="MobiDB-lite"/>
    </source>
</evidence>
<protein>
    <recommendedName>
        <fullName evidence="4">Stress-induced protein</fullName>
    </recommendedName>
</protein>
<comment type="caution">
    <text evidence="2">The sequence shown here is derived from an EMBL/GenBank/DDBJ whole genome shotgun (WGS) entry which is preliminary data.</text>
</comment>
<feature type="compositionally biased region" description="Gly residues" evidence="1">
    <location>
        <begin position="14"/>
        <end position="26"/>
    </location>
</feature>
<dbReference type="Proteomes" id="UP000666369">
    <property type="component" value="Unassembled WGS sequence"/>
</dbReference>
<evidence type="ECO:0008006" key="4">
    <source>
        <dbReference type="Google" id="ProtNLM"/>
    </source>
</evidence>
<feature type="compositionally biased region" description="Low complexity" evidence="1">
    <location>
        <begin position="27"/>
        <end position="41"/>
    </location>
</feature>
<feature type="compositionally biased region" description="Basic and acidic residues" evidence="1">
    <location>
        <begin position="53"/>
        <end position="66"/>
    </location>
</feature>
<feature type="region of interest" description="Disordered" evidence="1">
    <location>
        <begin position="1"/>
        <end position="66"/>
    </location>
</feature>
<accession>A0ABX0FRH6</accession>
<gene>
    <name evidence="2" type="ORF">GW587_23765</name>
</gene>
<keyword evidence="3" id="KW-1185">Reference proteome</keyword>
<feature type="compositionally biased region" description="Basic and acidic residues" evidence="1">
    <location>
        <begin position="1"/>
        <end position="12"/>
    </location>
</feature>
<dbReference type="RefSeq" id="WP_166107320.1">
    <property type="nucleotide sequence ID" value="NZ_JAADJT010000012.1"/>
</dbReference>
<name>A0ABX0FRH6_9BURK</name>
<sequence length="66" mass="6686">MATSNQDDKDTQGGKQGGQGNQGKQGGKSQQSDTGGRSKSGSTGGTQGGTPEQHAEAGRQSHKNDR</sequence>
<dbReference type="EMBL" id="JAADJT010000012">
    <property type="protein sequence ID" value="NGZ87264.1"/>
    <property type="molecule type" value="Genomic_DNA"/>
</dbReference>
<proteinExistence type="predicted"/>
<evidence type="ECO:0000313" key="3">
    <source>
        <dbReference type="Proteomes" id="UP000666369"/>
    </source>
</evidence>
<evidence type="ECO:0000313" key="2">
    <source>
        <dbReference type="EMBL" id="NGZ87264.1"/>
    </source>
</evidence>